<feature type="region of interest" description="Disordered" evidence="2">
    <location>
        <begin position="115"/>
        <end position="139"/>
    </location>
</feature>
<accession>A0A1D2AHP3</accession>
<name>A0A1D2AHP3_AUXPR</name>
<feature type="compositionally biased region" description="Basic and acidic residues" evidence="2">
    <location>
        <begin position="467"/>
        <end position="486"/>
    </location>
</feature>
<keyword evidence="1" id="KW-0175">Coiled coil</keyword>
<feature type="region of interest" description="Disordered" evidence="2">
    <location>
        <begin position="467"/>
        <end position="492"/>
    </location>
</feature>
<evidence type="ECO:0000256" key="1">
    <source>
        <dbReference type="SAM" id="Coils"/>
    </source>
</evidence>
<feature type="region of interest" description="Disordered" evidence="2">
    <location>
        <begin position="278"/>
        <end position="305"/>
    </location>
</feature>
<feature type="compositionally biased region" description="Basic and acidic residues" evidence="2">
    <location>
        <begin position="293"/>
        <end position="305"/>
    </location>
</feature>
<organism evidence="3">
    <name type="scientific">Auxenochlorella protothecoides</name>
    <name type="common">Green microalga</name>
    <name type="synonym">Chlorella protothecoides</name>
    <dbReference type="NCBI Taxonomy" id="3075"/>
    <lineage>
        <taxon>Eukaryota</taxon>
        <taxon>Viridiplantae</taxon>
        <taxon>Chlorophyta</taxon>
        <taxon>core chlorophytes</taxon>
        <taxon>Trebouxiophyceae</taxon>
        <taxon>Chlorellales</taxon>
        <taxon>Chlorellaceae</taxon>
        <taxon>Auxenochlorella</taxon>
    </lineage>
</organism>
<feature type="compositionally biased region" description="Low complexity" evidence="2">
    <location>
        <begin position="778"/>
        <end position="790"/>
    </location>
</feature>
<proteinExistence type="predicted"/>
<protein>
    <submittedName>
        <fullName evidence="3">Uncharacterized protein</fullName>
    </submittedName>
</protein>
<feature type="region of interest" description="Disordered" evidence="2">
    <location>
        <begin position="21"/>
        <end position="45"/>
    </location>
</feature>
<feature type="compositionally biased region" description="Polar residues" evidence="2">
    <location>
        <begin position="884"/>
        <end position="898"/>
    </location>
</feature>
<dbReference type="PANTHER" id="PTHR45615">
    <property type="entry name" value="MYOSIN HEAVY CHAIN, NON-MUSCLE"/>
    <property type="match status" value="1"/>
</dbReference>
<sequence length="898" mass="94322">MDSRGRGTSLARAMHTMLSGVRGSHIGPRWGAHRPQPAKPLRRRHTVSVVRVACGRAARGSGSGPSQASKSFMASLAALCLSLPSAAEAAKAPVELTQQSRDTASELEGIIRARSGSEFRLTREAPSSPQRQKRRPSTAIEAQVLRSELEQRSEEIQTLKEQLRAEAMRPAPSVSAPKPEPMIVRQEEPQKDMLGSAPAASLAVAATSGFSVLNVLGVFAAGAVGGALVLQRKSASQAEASYRAKLKATQGTVDGLRTKVHETQQSLSREQDLAQRLKRESATAASAAQRQIEIGKESSERLEKEKAALERAIQAEQRRNEAATREAAAVSEALEAEKAARFTADAEAKELQRILSERNATLEREKSLVARLGKESETLKAELEASRKAADQLQERASGLDDALSQRDADLSDLEAARAALESQLRDAHEAAERQEEAYEKLDEDRLSLSEAMTLLRQQTEDMARRAAEEAREAGRRLAETEEDLRAAQSQLGDERSRIQALAAELESTARALAASEDEAAALRAGLEEARAQAAARAEEADALRAQLAEAGERLAAEQAAGEGARAEGAELARALEGARGELAGLASELEGVRAARAELARALEGARGMYGEVEARLEAEQGAGAELRREGEALCRALADAEARAEAAATDLAGAEAAAGAREAALQSDLGDVSRELLEQKRGREDAAAAAATLQRIVQSAREEMAEARAAAEDARRELRAEAEARAAAEAAAAALHAELAQLAEAEAAARAGASASLEGLRAEYEEAKRKLEELQAAAPKPAAPRAAKVPTKRGRKKKAAAEVVAEEAGAEGTAGDSKTAPGDDREPGTGAGAAPESDQPPTVIADGSGSGEPGRMEAGSDLEKEAASGEDAVNGGGLASARETTNSSAVESSSTH</sequence>
<feature type="coiled-coil region" evidence="1">
    <location>
        <begin position="142"/>
        <end position="169"/>
    </location>
</feature>
<evidence type="ECO:0000313" key="3">
    <source>
        <dbReference type="EMBL" id="JAT78611.1"/>
    </source>
</evidence>
<feature type="region of interest" description="Disordered" evidence="2">
    <location>
        <begin position="774"/>
        <end position="898"/>
    </location>
</feature>
<dbReference type="PANTHER" id="PTHR45615:SF66">
    <property type="entry name" value="CARD DOMAIN-CONTAINING PROTEIN"/>
    <property type="match status" value="1"/>
</dbReference>
<feature type="region of interest" description="Disordered" evidence="2">
    <location>
        <begin position="425"/>
        <end position="445"/>
    </location>
</feature>
<dbReference type="AlphaFoldDB" id="A0A1D2AHP3"/>
<evidence type="ECO:0000256" key="2">
    <source>
        <dbReference type="SAM" id="MobiDB-lite"/>
    </source>
</evidence>
<reference evidence="3" key="1">
    <citation type="submission" date="2015-08" db="EMBL/GenBank/DDBJ databases">
        <authorList>
            <person name="Babu N.S."/>
            <person name="Beckwith C.J."/>
            <person name="Beseler K.G."/>
            <person name="Brison A."/>
            <person name="Carone J.V."/>
            <person name="Caskin T.P."/>
            <person name="Diamond M."/>
            <person name="Durham M.E."/>
            <person name="Foxe J.M."/>
            <person name="Go M."/>
            <person name="Henderson B.A."/>
            <person name="Jones I.B."/>
            <person name="McGettigan J.A."/>
            <person name="Micheletti S.J."/>
            <person name="Nasrallah M.E."/>
            <person name="Ortiz D."/>
            <person name="Piller C.R."/>
            <person name="Privatt S.R."/>
            <person name="Schneider S.L."/>
            <person name="Sharp S."/>
            <person name="Smith T.C."/>
            <person name="Stanton J.D."/>
            <person name="Ullery H.E."/>
            <person name="Wilson R.J."/>
            <person name="Serrano M.G."/>
            <person name="Buck G."/>
            <person name="Lee V."/>
            <person name="Wang Y."/>
            <person name="Carvalho R."/>
            <person name="Voegtly L."/>
            <person name="Shi R."/>
            <person name="Duckworth R."/>
            <person name="Johnson A."/>
            <person name="Loviza R."/>
            <person name="Walstead R."/>
            <person name="Shah Z."/>
            <person name="Kiflezghi M."/>
            <person name="Wade K."/>
            <person name="Ball S.L."/>
            <person name="Bradley K.W."/>
            <person name="Asai D.J."/>
            <person name="Bowman C.A."/>
            <person name="Russell D.A."/>
            <person name="Pope W.H."/>
            <person name="Jacobs-Sera D."/>
            <person name="Hendrix R.W."/>
            <person name="Hatfull G.F."/>
        </authorList>
    </citation>
    <scope>NUCLEOTIDE SEQUENCE</scope>
</reference>
<dbReference type="Gene3D" id="1.10.287.1490">
    <property type="match status" value="1"/>
</dbReference>
<dbReference type="EMBL" id="GDKF01000011">
    <property type="protein sequence ID" value="JAT78611.1"/>
    <property type="molecule type" value="Transcribed_RNA"/>
</dbReference>
<gene>
    <name evidence="3" type="ORF">g.44145</name>
</gene>